<accession>A0ABS3JCI0</accession>
<dbReference type="InterPro" id="IPR051539">
    <property type="entry name" value="T4SS-coupling_protein"/>
</dbReference>
<name>A0ABS3JCI0_9HYPH</name>
<dbReference type="Gene3D" id="3.40.50.300">
    <property type="entry name" value="P-loop containing nucleotide triphosphate hydrolases"/>
    <property type="match status" value="2"/>
</dbReference>
<evidence type="ECO:0000313" key="9">
    <source>
        <dbReference type="Proteomes" id="UP000664288"/>
    </source>
</evidence>
<evidence type="ECO:0000256" key="2">
    <source>
        <dbReference type="ARBA" id="ARBA00008806"/>
    </source>
</evidence>
<keyword evidence="9" id="KW-1185">Reference proteome</keyword>
<dbReference type="Pfam" id="PF02534">
    <property type="entry name" value="T4SS-DNA_transf"/>
    <property type="match status" value="1"/>
</dbReference>
<feature type="transmembrane region" description="Helical" evidence="7">
    <location>
        <begin position="12"/>
        <end position="28"/>
    </location>
</feature>
<reference evidence="8 9" key="1">
    <citation type="submission" date="2021-03" db="EMBL/GenBank/DDBJ databases">
        <title>Whole genome sequence of Jiella sp. MQZ13P-4.</title>
        <authorList>
            <person name="Tuo L."/>
        </authorList>
    </citation>
    <scope>NUCLEOTIDE SEQUENCE [LARGE SCALE GENOMIC DNA]</scope>
    <source>
        <strain evidence="8 9">MQZ13P-4</strain>
    </source>
</reference>
<evidence type="ECO:0000256" key="4">
    <source>
        <dbReference type="ARBA" id="ARBA00022692"/>
    </source>
</evidence>
<evidence type="ECO:0000313" key="8">
    <source>
        <dbReference type="EMBL" id="MBO0906281.1"/>
    </source>
</evidence>
<feature type="transmembrane region" description="Helical" evidence="7">
    <location>
        <begin position="65"/>
        <end position="82"/>
    </location>
</feature>
<comment type="subcellular location">
    <subcellularLocation>
        <location evidence="1">Cell membrane</location>
        <topology evidence="1">Multi-pass membrane protein</topology>
    </subcellularLocation>
</comment>
<evidence type="ECO:0000256" key="7">
    <source>
        <dbReference type="SAM" id="Phobius"/>
    </source>
</evidence>
<dbReference type="PANTHER" id="PTHR37937">
    <property type="entry name" value="CONJUGATIVE TRANSFER: DNA TRANSPORT"/>
    <property type="match status" value="1"/>
</dbReference>
<evidence type="ECO:0000256" key="6">
    <source>
        <dbReference type="ARBA" id="ARBA00023136"/>
    </source>
</evidence>
<dbReference type="RefSeq" id="WP_207352913.1">
    <property type="nucleotide sequence ID" value="NZ_JAFMPY010000036.1"/>
</dbReference>
<comment type="caution">
    <text evidence="8">The sequence shown here is derived from an EMBL/GenBank/DDBJ whole genome shotgun (WGS) entry which is preliminary data.</text>
</comment>
<comment type="similarity">
    <text evidence="2">Belongs to the VirD4/TraG family.</text>
</comment>
<evidence type="ECO:0000256" key="5">
    <source>
        <dbReference type="ARBA" id="ARBA00022989"/>
    </source>
</evidence>
<keyword evidence="5 7" id="KW-1133">Transmembrane helix</keyword>
<dbReference type="InterPro" id="IPR027417">
    <property type="entry name" value="P-loop_NTPase"/>
</dbReference>
<organism evidence="8 9">
    <name type="scientific">Jiella sonneratiae</name>
    <dbReference type="NCBI Taxonomy" id="2816856"/>
    <lineage>
        <taxon>Bacteria</taxon>
        <taxon>Pseudomonadati</taxon>
        <taxon>Pseudomonadota</taxon>
        <taxon>Alphaproteobacteria</taxon>
        <taxon>Hyphomicrobiales</taxon>
        <taxon>Aurantimonadaceae</taxon>
        <taxon>Jiella</taxon>
    </lineage>
</organism>
<evidence type="ECO:0000256" key="1">
    <source>
        <dbReference type="ARBA" id="ARBA00004651"/>
    </source>
</evidence>
<gene>
    <name evidence="8" type="ORF">J1C47_21740</name>
</gene>
<keyword evidence="3" id="KW-1003">Cell membrane</keyword>
<evidence type="ECO:0000256" key="3">
    <source>
        <dbReference type="ARBA" id="ARBA00022475"/>
    </source>
</evidence>
<dbReference type="PANTHER" id="PTHR37937:SF1">
    <property type="entry name" value="CONJUGATIVE TRANSFER: DNA TRANSPORT"/>
    <property type="match status" value="1"/>
</dbReference>
<feature type="transmembrane region" description="Helical" evidence="7">
    <location>
        <begin position="111"/>
        <end position="132"/>
    </location>
</feature>
<dbReference type="SUPFAM" id="SSF52540">
    <property type="entry name" value="P-loop containing nucleoside triphosphate hydrolases"/>
    <property type="match status" value="1"/>
</dbReference>
<protein>
    <submittedName>
        <fullName evidence="8">Type IV secretory system conjugative DNA transfer family protein</fullName>
    </submittedName>
</protein>
<keyword evidence="6 7" id="KW-0472">Membrane</keyword>
<dbReference type="Proteomes" id="UP000664288">
    <property type="component" value="Unassembled WGS sequence"/>
</dbReference>
<dbReference type="InterPro" id="IPR003688">
    <property type="entry name" value="TraG/VirD4"/>
</dbReference>
<dbReference type="EMBL" id="JAFMPY010000036">
    <property type="protein sequence ID" value="MBO0906281.1"/>
    <property type="molecule type" value="Genomic_DNA"/>
</dbReference>
<proteinExistence type="inferred from homology"/>
<dbReference type="CDD" id="cd01127">
    <property type="entry name" value="TrwB_TraG_TraD_VirD4"/>
    <property type="match status" value="2"/>
</dbReference>
<keyword evidence="4 7" id="KW-0812">Transmembrane</keyword>
<sequence>MIGLGLQLAKFLVWLWPLWLWLLAWNWGGELVLGTVFYRTGQVAASAALLVPATLLAARGIGPPWIALLAAIGAIAAGYSGLASEWQRVGPFAMAPGQNIAAVLPYLDYPLLAVSVAAILGPSLVPALRWLAYRRSATAKGTLLGSARWMSLREARQVFQNGDLVIGEAYDAVRDPRAGGSAPLLRHRPNGHLLTVAGSGSGKTTSIAIPNCLSWPETLVAHDPKGELARLCGPSRSKRGRSVFVLDPLDPQTDSLNVLSWLDPTSERLIDDARAMVSWLTDGKPPEGENKIFEENARELIMTLLLVVVCDDRWPASERTLERLRRYFYQEDLRGMLADLAAHGDHLAFGVPAANARVFQGFGERLWGSVLGSAKDLLNCISGPPMARLVSGGGGKVLTRDDLAGGKTDVFISIPVKDLDANPAIARLLLGTLLNAAYEIGQGNAGQRNAGKARTLFLLDEMPRLRYMGLLETARDVGRGHGLTLWAIVQDLGQLEKHYQKEGLVSWLENSEVKSFFGIGEYSTAERLSQTIGETTITSRSRSFEHPFELVSGKSDSPTARALITPDEIMRMAVDARGLPDEQIVLLRNQAPLRCGLAKYYRRKEFAGETGDTKG</sequence>